<keyword evidence="2" id="KW-1185">Reference proteome</keyword>
<gene>
    <name evidence="1" type="ORF">APZ42_008470</name>
</gene>
<dbReference type="EMBL" id="LRGB01023244">
    <property type="protein sequence ID" value="KZR96924.1"/>
    <property type="molecule type" value="Genomic_DNA"/>
</dbReference>
<sequence length="44" mass="5115">AKFPEDISQRKVLLMYPIMSEYLNINGIPTEQFDLNLSTPRMCP</sequence>
<name>A0A162D0E8_9CRUS</name>
<proteinExistence type="predicted"/>
<comment type="caution">
    <text evidence="1">The sequence shown here is derived from an EMBL/GenBank/DDBJ whole genome shotgun (WGS) entry which is preliminary data.</text>
</comment>
<dbReference type="AlphaFoldDB" id="A0A162D0E8"/>
<dbReference type="Proteomes" id="UP000076858">
    <property type="component" value="Unassembled WGS sequence"/>
</dbReference>
<evidence type="ECO:0000313" key="1">
    <source>
        <dbReference type="EMBL" id="KZR96924.1"/>
    </source>
</evidence>
<accession>A0A162D0E8</accession>
<evidence type="ECO:0000313" key="2">
    <source>
        <dbReference type="Proteomes" id="UP000076858"/>
    </source>
</evidence>
<organism evidence="1 2">
    <name type="scientific">Daphnia magna</name>
    <dbReference type="NCBI Taxonomy" id="35525"/>
    <lineage>
        <taxon>Eukaryota</taxon>
        <taxon>Metazoa</taxon>
        <taxon>Ecdysozoa</taxon>
        <taxon>Arthropoda</taxon>
        <taxon>Crustacea</taxon>
        <taxon>Branchiopoda</taxon>
        <taxon>Diplostraca</taxon>
        <taxon>Cladocera</taxon>
        <taxon>Anomopoda</taxon>
        <taxon>Daphniidae</taxon>
        <taxon>Daphnia</taxon>
    </lineage>
</organism>
<feature type="non-terminal residue" evidence="1">
    <location>
        <position position="1"/>
    </location>
</feature>
<reference evidence="1 2" key="1">
    <citation type="submission" date="2016-03" db="EMBL/GenBank/DDBJ databases">
        <title>EvidentialGene: Evidence-directed Construction of Genes on Genomes.</title>
        <authorList>
            <person name="Gilbert D.G."/>
            <person name="Choi J.-H."/>
            <person name="Mockaitis K."/>
            <person name="Colbourne J."/>
            <person name="Pfrender M."/>
        </authorList>
    </citation>
    <scope>NUCLEOTIDE SEQUENCE [LARGE SCALE GENOMIC DNA]</scope>
    <source>
        <strain evidence="1 2">Xinb3</strain>
        <tissue evidence="1">Complete organism</tissue>
    </source>
</reference>
<protein>
    <submittedName>
        <fullName evidence="1">Uncharacterized protein</fullName>
    </submittedName>
</protein>